<dbReference type="InterPro" id="IPR037294">
    <property type="entry name" value="ABC_BtuC-like"/>
</dbReference>
<feature type="transmembrane region" description="Helical" evidence="8">
    <location>
        <begin position="295"/>
        <end position="316"/>
    </location>
</feature>
<keyword evidence="7 8" id="KW-0472">Membrane</keyword>
<evidence type="ECO:0000256" key="3">
    <source>
        <dbReference type="ARBA" id="ARBA00022448"/>
    </source>
</evidence>
<protein>
    <submittedName>
        <fullName evidence="9">Ferric enterobactin transport system permease protein fepD</fullName>
    </submittedName>
</protein>
<keyword evidence="4" id="KW-1003">Cell membrane</keyword>
<evidence type="ECO:0000313" key="9">
    <source>
        <dbReference type="EMBL" id="STR02719.1"/>
    </source>
</evidence>
<evidence type="ECO:0000256" key="1">
    <source>
        <dbReference type="ARBA" id="ARBA00004651"/>
    </source>
</evidence>
<sequence>MPSENIFSRNKPLWIALALLLASCALFLTLNVQGGWEFVLRRRGTTLAGLLLAAYAVGVSTLLFQTLTNNPILTPSILGFDSLYIFLQTLLVVMLGGAGYGMMPPTGKFVLELAAMMGGSLLLFNTLLRQGGRDLARMILIGVIFGVFFRSFSSLLKRLIDPEEFAAAQSSSFANFNTIHSDLLAAGALVMAASVVFVWRERHRLDVYLLGRDQAVNLGISYTRNTLWLLVWIAALTATATAVVGPVSFFGLLVAALADRFSPSMRHSQRLPMVFLTAAVLLVGGQALFEHVLGMKAVLSVVIEFAGGLVFLWLVLKKKK</sequence>
<keyword evidence="5 8" id="KW-0812">Transmembrane</keyword>
<gene>
    <name evidence="9" type="primary">fepD</name>
    <name evidence="9" type="ORF">NCTC13336_01599</name>
</gene>
<evidence type="ECO:0000256" key="6">
    <source>
        <dbReference type="ARBA" id="ARBA00022989"/>
    </source>
</evidence>
<comment type="similarity">
    <text evidence="2">Belongs to the binding-protein-dependent transport system permease family. FecCD subfamily.</text>
</comment>
<keyword evidence="10" id="KW-1185">Reference proteome</keyword>
<proteinExistence type="inferred from homology"/>
<dbReference type="Pfam" id="PF01032">
    <property type="entry name" value="FecCD"/>
    <property type="match status" value="1"/>
</dbReference>
<dbReference type="InterPro" id="IPR000522">
    <property type="entry name" value="ABC_transptr_permease_BtuC"/>
</dbReference>
<dbReference type="PANTHER" id="PTHR30472:SF19">
    <property type="entry name" value="PETROBACTIN IMPORT SYSTEM PERMEASE PROTEIN YCLO"/>
    <property type="match status" value="1"/>
</dbReference>
<evidence type="ECO:0000256" key="8">
    <source>
        <dbReference type="SAM" id="Phobius"/>
    </source>
</evidence>
<feature type="transmembrane region" description="Helical" evidence="8">
    <location>
        <begin position="44"/>
        <end position="63"/>
    </location>
</feature>
<dbReference type="EMBL" id="UGJJ01000002">
    <property type="protein sequence ID" value="STR02719.1"/>
    <property type="molecule type" value="Genomic_DNA"/>
</dbReference>
<accession>A0A377R393</accession>
<evidence type="ECO:0000256" key="5">
    <source>
        <dbReference type="ARBA" id="ARBA00022692"/>
    </source>
</evidence>
<dbReference type="AlphaFoldDB" id="A0A377R393"/>
<name>A0A377R393_9NEIS</name>
<feature type="transmembrane region" description="Helical" evidence="8">
    <location>
        <begin position="270"/>
        <end position="289"/>
    </location>
</feature>
<dbReference type="GO" id="GO:0022857">
    <property type="term" value="F:transmembrane transporter activity"/>
    <property type="evidence" value="ECO:0007669"/>
    <property type="project" value="InterPro"/>
</dbReference>
<dbReference type="OrthoDB" id="9796260at2"/>
<feature type="transmembrane region" description="Helical" evidence="8">
    <location>
        <begin position="227"/>
        <end position="258"/>
    </location>
</feature>
<dbReference type="RefSeq" id="WP_115308611.1">
    <property type="nucleotide sequence ID" value="NZ_UGJJ01000002.1"/>
</dbReference>
<evidence type="ECO:0000256" key="2">
    <source>
        <dbReference type="ARBA" id="ARBA00007935"/>
    </source>
</evidence>
<feature type="transmembrane region" description="Helical" evidence="8">
    <location>
        <begin position="83"/>
        <end position="102"/>
    </location>
</feature>
<dbReference type="GO" id="GO:0005886">
    <property type="term" value="C:plasma membrane"/>
    <property type="evidence" value="ECO:0007669"/>
    <property type="project" value="UniProtKB-SubCell"/>
</dbReference>
<feature type="transmembrane region" description="Helical" evidence="8">
    <location>
        <begin position="135"/>
        <end position="152"/>
    </location>
</feature>
<dbReference type="Gene3D" id="1.10.3470.10">
    <property type="entry name" value="ABC transporter involved in vitamin B12 uptake, BtuC"/>
    <property type="match status" value="1"/>
</dbReference>
<dbReference type="SUPFAM" id="SSF81345">
    <property type="entry name" value="ABC transporter involved in vitamin B12 uptake, BtuC"/>
    <property type="match status" value="1"/>
</dbReference>
<keyword evidence="6 8" id="KW-1133">Transmembrane helix</keyword>
<reference evidence="9 10" key="1">
    <citation type="submission" date="2018-06" db="EMBL/GenBank/DDBJ databases">
        <authorList>
            <consortium name="Pathogen Informatics"/>
            <person name="Doyle S."/>
        </authorList>
    </citation>
    <scope>NUCLEOTIDE SEQUENCE [LARGE SCALE GENOMIC DNA]</scope>
    <source>
        <strain evidence="9 10">NCTC13336</strain>
    </source>
</reference>
<dbReference type="Proteomes" id="UP000254293">
    <property type="component" value="Unassembled WGS sequence"/>
</dbReference>
<feature type="transmembrane region" description="Helical" evidence="8">
    <location>
        <begin position="12"/>
        <end position="32"/>
    </location>
</feature>
<organism evidence="9 10">
    <name type="scientific">Kingella potus</name>
    <dbReference type="NCBI Taxonomy" id="265175"/>
    <lineage>
        <taxon>Bacteria</taxon>
        <taxon>Pseudomonadati</taxon>
        <taxon>Pseudomonadota</taxon>
        <taxon>Betaproteobacteria</taxon>
        <taxon>Neisseriales</taxon>
        <taxon>Neisseriaceae</taxon>
        <taxon>Kingella</taxon>
    </lineage>
</organism>
<dbReference type="GO" id="GO:0033214">
    <property type="term" value="P:siderophore-iron import into cell"/>
    <property type="evidence" value="ECO:0007669"/>
    <property type="project" value="TreeGrafter"/>
</dbReference>
<dbReference type="PANTHER" id="PTHR30472">
    <property type="entry name" value="FERRIC ENTEROBACTIN TRANSPORT SYSTEM PERMEASE PROTEIN"/>
    <property type="match status" value="1"/>
</dbReference>
<feature type="transmembrane region" description="Helical" evidence="8">
    <location>
        <begin position="109"/>
        <end position="129"/>
    </location>
</feature>
<comment type="subcellular location">
    <subcellularLocation>
        <location evidence="1">Cell membrane</location>
        <topology evidence="1">Multi-pass membrane protein</topology>
    </subcellularLocation>
</comment>
<evidence type="ECO:0000256" key="4">
    <source>
        <dbReference type="ARBA" id="ARBA00022475"/>
    </source>
</evidence>
<keyword evidence="3" id="KW-0813">Transport</keyword>
<evidence type="ECO:0000256" key="7">
    <source>
        <dbReference type="ARBA" id="ARBA00023136"/>
    </source>
</evidence>
<evidence type="ECO:0000313" key="10">
    <source>
        <dbReference type="Proteomes" id="UP000254293"/>
    </source>
</evidence>